<keyword evidence="10 20" id="KW-0547">Nucleotide-binding</keyword>
<keyword evidence="15" id="KW-1015">Disulfide bond</keyword>
<proteinExistence type="inferred from homology"/>
<evidence type="ECO:0000256" key="17">
    <source>
        <dbReference type="ARBA" id="ARBA00023180"/>
    </source>
</evidence>
<keyword evidence="12 20" id="KW-0067">ATP-binding</keyword>
<comment type="similarity">
    <text evidence="2">Belongs to the protein kinase superfamily. Ser/Thr protein kinase family.</text>
</comment>
<dbReference type="GO" id="GO:0051707">
    <property type="term" value="P:response to other organism"/>
    <property type="evidence" value="ECO:0007669"/>
    <property type="project" value="UniProtKB-ARBA"/>
</dbReference>
<dbReference type="PROSITE" id="PS00107">
    <property type="entry name" value="PROTEIN_KINASE_ATP"/>
    <property type="match status" value="1"/>
</dbReference>
<dbReference type="Pfam" id="PF00560">
    <property type="entry name" value="LRR_1"/>
    <property type="match status" value="5"/>
</dbReference>
<evidence type="ECO:0000259" key="24">
    <source>
        <dbReference type="PROSITE" id="PS50011"/>
    </source>
</evidence>
<dbReference type="SUPFAM" id="SSF52058">
    <property type="entry name" value="L domain-like"/>
    <property type="match status" value="1"/>
</dbReference>
<dbReference type="InterPro" id="IPR017441">
    <property type="entry name" value="Protein_kinase_ATP_BS"/>
</dbReference>
<feature type="binding site" evidence="20">
    <location>
        <position position="619"/>
    </location>
    <ligand>
        <name>ATP</name>
        <dbReference type="ChEBI" id="CHEBI:30616"/>
    </ligand>
</feature>
<dbReference type="GO" id="GO:0006952">
    <property type="term" value="P:defense response"/>
    <property type="evidence" value="ECO:0007669"/>
    <property type="project" value="UniProtKB-ARBA"/>
</dbReference>
<evidence type="ECO:0000256" key="8">
    <source>
        <dbReference type="ARBA" id="ARBA00022729"/>
    </source>
</evidence>
<dbReference type="Gene3D" id="3.80.10.10">
    <property type="entry name" value="Ribonuclease Inhibitor"/>
    <property type="match status" value="2"/>
</dbReference>
<reference evidence="25" key="1">
    <citation type="submission" date="2019-08" db="EMBL/GenBank/DDBJ databases">
        <title>Reference gene set and small RNA set construction with multiple tissues from Davidia involucrata Baill.</title>
        <authorList>
            <person name="Yang H."/>
            <person name="Zhou C."/>
            <person name="Li G."/>
            <person name="Wang J."/>
            <person name="Gao P."/>
            <person name="Wang M."/>
            <person name="Wang R."/>
            <person name="Zhao Y."/>
        </authorList>
    </citation>
    <scope>NUCLEOTIDE SEQUENCE</scope>
    <source>
        <tissue evidence="25">Mixed with DoveR01_LX</tissue>
    </source>
</reference>
<dbReference type="GO" id="GO:0016020">
    <property type="term" value="C:membrane"/>
    <property type="evidence" value="ECO:0007669"/>
    <property type="project" value="UniProtKB-SubCell"/>
</dbReference>
<dbReference type="AlphaFoldDB" id="A0A5B7C6L6"/>
<keyword evidence="4" id="KW-0723">Serine/threonine-protein kinase</keyword>
<dbReference type="CDD" id="cd14066">
    <property type="entry name" value="STKc_IRAK"/>
    <property type="match status" value="1"/>
</dbReference>
<dbReference type="InterPro" id="IPR000719">
    <property type="entry name" value="Prot_kinase_dom"/>
</dbReference>
<dbReference type="Pfam" id="PF07714">
    <property type="entry name" value="PK_Tyr_Ser-Thr"/>
    <property type="match status" value="1"/>
</dbReference>
<name>A0A5B7C6L6_DAVIN</name>
<evidence type="ECO:0000256" key="13">
    <source>
        <dbReference type="ARBA" id="ARBA00022989"/>
    </source>
</evidence>
<evidence type="ECO:0000256" key="10">
    <source>
        <dbReference type="ARBA" id="ARBA00022741"/>
    </source>
</evidence>
<comment type="catalytic activity">
    <reaction evidence="19">
        <text>L-seryl-[protein] + ATP = O-phospho-L-seryl-[protein] + ADP + H(+)</text>
        <dbReference type="Rhea" id="RHEA:17989"/>
        <dbReference type="Rhea" id="RHEA-COMP:9863"/>
        <dbReference type="Rhea" id="RHEA-COMP:11604"/>
        <dbReference type="ChEBI" id="CHEBI:15378"/>
        <dbReference type="ChEBI" id="CHEBI:29999"/>
        <dbReference type="ChEBI" id="CHEBI:30616"/>
        <dbReference type="ChEBI" id="CHEBI:83421"/>
        <dbReference type="ChEBI" id="CHEBI:456216"/>
        <dbReference type="EC" id="2.7.11.1"/>
    </reaction>
</comment>
<dbReference type="FunFam" id="1.10.510.10:FF:000198">
    <property type="entry name" value="receptor protein kinase TMK1"/>
    <property type="match status" value="1"/>
</dbReference>
<dbReference type="EC" id="2.7.11.1" evidence="3"/>
<keyword evidence="13 22" id="KW-1133">Transmembrane helix</keyword>
<dbReference type="InterPro" id="IPR032675">
    <property type="entry name" value="LRR_dom_sf"/>
</dbReference>
<keyword evidence="6 25" id="KW-0808">Transferase</keyword>
<gene>
    <name evidence="25" type="ORF">Din_045795</name>
</gene>
<feature type="region of interest" description="Disordered" evidence="21">
    <location>
        <begin position="452"/>
        <end position="488"/>
    </location>
</feature>
<feature type="chain" id="PRO_5023125442" description="non-specific serine/threonine protein kinase" evidence="23">
    <location>
        <begin position="30"/>
        <end position="938"/>
    </location>
</feature>
<dbReference type="Gene3D" id="1.10.510.10">
    <property type="entry name" value="Transferase(Phosphotransferase) domain 1"/>
    <property type="match status" value="1"/>
</dbReference>
<dbReference type="FunFam" id="3.80.10.10:FF:000190">
    <property type="entry name" value="Receptor-like kinase TMK4"/>
    <property type="match status" value="1"/>
</dbReference>
<evidence type="ECO:0000256" key="22">
    <source>
        <dbReference type="SAM" id="Phobius"/>
    </source>
</evidence>
<evidence type="ECO:0000256" key="11">
    <source>
        <dbReference type="ARBA" id="ARBA00022777"/>
    </source>
</evidence>
<keyword evidence="17" id="KW-0325">Glycoprotein</keyword>
<evidence type="ECO:0000256" key="15">
    <source>
        <dbReference type="ARBA" id="ARBA00023157"/>
    </source>
</evidence>
<accession>A0A5B7C6L6</accession>
<dbReference type="InterPro" id="IPR001611">
    <property type="entry name" value="Leu-rich_rpt"/>
</dbReference>
<dbReference type="InterPro" id="IPR011009">
    <property type="entry name" value="Kinase-like_dom_sf"/>
</dbReference>
<feature type="region of interest" description="Disordered" evidence="21">
    <location>
        <begin position="917"/>
        <end position="938"/>
    </location>
</feature>
<comment type="subcellular location">
    <subcellularLocation>
        <location evidence="1">Membrane</location>
        <topology evidence="1">Single-pass membrane protein</topology>
    </subcellularLocation>
</comment>
<evidence type="ECO:0000313" key="25">
    <source>
        <dbReference type="EMBL" id="MPA76354.1"/>
    </source>
</evidence>
<dbReference type="InterPro" id="IPR008271">
    <property type="entry name" value="Ser/Thr_kinase_AS"/>
</dbReference>
<organism evidence="25">
    <name type="scientific">Davidia involucrata</name>
    <name type="common">Dove tree</name>
    <dbReference type="NCBI Taxonomy" id="16924"/>
    <lineage>
        <taxon>Eukaryota</taxon>
        <taxon>Viridiplantae</taxon>
        <taxon>Streptophyta</taxon>
        <taxon>Embryophyta</taxon>
        <taxon>Tracheophyta</taxon>
        <taxon>Spermatophyta</taxon>
        <taxon>Magnoliopsida</taxon>
        <taxon>eudicotyledons</taxon>
        <taxon>Gunneridae</taxon>
        <taxon>Pentapetalae</taxon>
        <taxon>asterids</taxon>
        <taxon>Cornales</taxon>
        <taxon>Nyssaceae</taxon>
        <taxon>Davidia</taxon>
    </lineage>
</organism>
<dbReference type="PROSITE" id="PS50011">
    <property type="entry name" value="PROTEIN_KINASE_DOM"/>
    <property type="match status" value="1"/>
</dbReference>
<keyword evidence="9" id="KW-0677">Repeat</keyword>
<evidence type="ECO:0000256" key="4">
    <source>
        <dbReference type="ARBA" id="ARBA00022527"/>
    </source>
</evidence>
<dbReference type="InterPro" id="IPR001245">
    <property type="entry name" value="Ser-Thr/Tyr_kinase_cat_dom"/>
</dbReference>
<evidence type="ECO:0000256" key="9">
    <source>
        <dbReference type="ARBA" id="ARBA00022737"/>
    </source>
</evidence>
<evidence type="ECO:0000256" key="1">
    <source>
        <dbReference type="ARBA" id="ARBA00004167"/>
    </source>
</evidence>
<dbReference type="EMBL" id="GHES01045795">
    <property type="protein sequence ID" value="MPA76354.1"/>
    <property type="molecule type" value="Transcribed_RNA"/>
</dbReference>
<dbReference type="GO" id="GO:0004674">
    <property type="term" value="F:protein serine/threonine kinase activity"/>
    <property type="evidence" value="ECO:0007669"/>
    <property type="project" value="UniProtKB-KW"/>
</dbReference>
<dbReference type="SMART" id="SM00220">
    <property type="entry name" value="S_TKc"/>
    <property type="match status" value="1"/>
</dbReference>
<evidence type="ECO:0000256" key="6">
    <source>
        <dbReference type="ARBA" id="ARBA00022679"/>
    </source>
</evidence>
<dbReference type="PANTHER" id="PTHR47986">
    <property type="entry name" value="OSJNBA0070M12.3 PROTEIN"/>
    <property type="match status" value="1"/>
</dbReference>
<dbReference type="FunFam" id="3.30.200.20:FF:000226">
    <property type="entry name" value="receptor protein kinase TMK1"/>
    <property type="match status" value="1"/>
</dbReference>
<feature type="transmembrane region" description="Helical" evidence="22">
    <location>
        <begin position="499"/>
        <end position="521"/>
    </location>
</feature>
<keyword evidence="14 22" id="KW-0472">Membrane</keyword>
<evidence type="ECO:0000256" key="2">
    <source>
        <dbReference type="ARBA" id="ARBA00008684"/>
    </source>
</evidence>
<keyword evidence="8 23" id="KW-0732">Signal</keyword>
<dbReference type="InterPro" id="IPR013210">
    <property type="entry name" value="LRR_N_plant-typ"/>
</dbReference>
<feature type="signal peptide" evidence="23">
    <location>
        <begin position="1"/>
        <end position="29"/>
    </location>
</feature>
<sequence>MEEEEFTRKLFFLLLTITTIFSLFHLSSADDDGTTDADVMAKLAKSLSPRPSGWSGSKCCKWPGVDCDSSGRVTSINLASKYLSGELPSDLNQLSHLKSLSLSRNHLSGPLPSLANLTSLEEVLLDSNNFTSVPPSFLVGLTSLQTLSINDNPNLPPWTIPNTLADSTTLNSFLASKSNIAGTIPDIFESLPNLQNVRLSYNNLTGSLPPSFAKSGIQNLWINNQMVGLSGRIDVLGTMSQLIQVWLHANQFSGPIPDLSDCTSLFDLQLRDNQLTGVIPPSLTSLPKLVNVTLQNNRLQGPYPDFPKSVEVTLGNTNSFCNTSPGPCDTQVTILLEVAGALGYPVTLADSWQGNDPCKKWNFISCDSKGSVTVINFSKQHWSGMISSAIANLTALKSLLLNDNNLTGSIPASLTSLAKLQLLDVSNNNLSGKVPTFDSSVRVKTSGNPFIGNKVSSGGSSSDKNSSATGSSLGGTNTSSGNTNSAISGGSLTESSTSLWATIGTIVAAVILVVVLSLVIYKCFLKKRIGIYKSVKNSRKGKEMVNKDVGGDVNGGYGGIEGSNDSDDIQVYDGGNVAISVEVIREVTNNFSEHNILGQGGFGIVYRGQLHDGTQIAVKRMESTVMSKTGLSEFQAEIAVLTKVRHRHLVALHGYCVDGKERLLVYEYMSQGTLGQHLFHHSELGFPPLTWKQRLTIALDVARGVEYLHSLAQQSFIHRDLKPSNILLGDDMRAKVSDFGLVKNAPDGKYSVETRLAGTFGYLAPEYAATGRVTTKVDVFAFGVVLMEMITGTKALDETLPEEKSHLVTWFRRVLTNKDNIRNYLDPSLDPDEETFESICKVAELAGHCTAREPFPRPDMGHAVNVLSPLVEQWKPMSHDEEDGFGIDLHMSLPQALQRWQANEGSSMMTGDLYNYSSTLSTPRKPSDFTNSFSSRDG</sequence>
<keyword evidence="11 25" id="KW-0418">Kinase</keyword>
<evidence type="ECO:0000256" key="14">
    <source>
        <dbReference type="ARBA" id="ARBA00023136"/>
    </source>
</evidence>
<feature type="compositionally biased region" description="Low complexity" evidence="21">
    <location>
        <begin position="456"/>
        <end position="488"/>
    </location>
</feature>
<evidence type="ECO:0000256" key="20">
    <source>
        <dbReference type="PROSITE-ProRule" id="PRU10141"/>
    </source>
</evidence>
<dbReference type="PANTHER" id="PTHR47986:SF9">
    <property type="entry name" value="RECEPTOR-LIKE KINASE TMK4"/>
    <property type="match status" value="1"/>
</dbReference>
<keyword evidence="5" id="KW-0433">Leucine-rich repeat</keyword>
<dbReference type="PROSITE" id="PS51450">
    <property type="entry name" value="LRR"/>
    <property type="match status" value="1"/>
</dbReference>
<dbReference type="PROSITE" id="PS00108">
    <property type="entry name" value="PROTEIN_KINASE_ST"/>
    <property type="match status" value="1"/>
</dbReference>
<dbReference type="InterPro" id="IPR003591">
    <property type="entry name" value="Leu-rich_rpt_typical-subtyp"/>
</dbReference>
<feature type="domain" description="Protein kinase" evidence="24">
    <location>
        <begin position="591"/>
        <end position="871"/>
    </location>
</feature>
<comment type="catalytic activity">
    <reaction evidence="18">
        <text>L-threonyl-[protein] + ATP = O-phospho-L-threonyl-[protein] + ADP + H(+)</text>
        <dbReference type="Rhea" id="RHEA:46608"/>
        <dbReference type="Rhea" id="RHEA-COMP:11060"/>
        <dbReference type="Rhea" id="RHEA-COMP:11605"/>
        <dbReference type="ChEBI" id="CHEBI:15378"/>
        <dbReference type="ChEBI" id="CHEBI:30013"/>
        <dbReference type="ChEBI" id="CHEBI:30616"/>
        <dbReference type="ChEBI" id="CHEBI:61977"/>
        <dbReference type="ChEBI" id="CHEBI:456216"/>
        <dbReference type="EC" id="2.7.11.1"/>
    </reaction>
</comment>
<evidence type="ECO:0000256" key="16">
    <source>
        <dbReference type="ARBA" id="ARBA00023170"/>
    </source>
</evidence>
<dbReference type="SMART" id="SM00369">
    <property type="entry name" value="LRR_TYP"/>
    <property type="match status" value="5"/>
</dbReference>
<dbReference type="GO" id="GO:0106310">
    <property type="term" value="F:protein serine kinase activity"/>
    <property type="evidence" value="ECO:0007669"/>
    <property type="project" value="RHEA"/>
</dbReference>
<keyword evidence="7 22" id="KW-0812">Transmembrane</keyword>
<dbReference type="GO" id="GO:0005524">
    <property type="term" value="F:ATP binding"/>
    <property type="evidence" value="ECO:0007669"/>
    <property type="project" value="UniProtKB-UniRule"/>
</dbReference>
<keyword evidence="16 25" id="KW-0675">Receptor</keyword>
<evidence type="ECO:0000256" key="21">
    <source>
        <dbReference type="SAM" id="MobiDB-lite"/>
    </source>
</evidence>
<evidence type="ECO:0000256" key="5">
    <source>
        <dbReference type="ARBA" id="ARBA00022614"/>
    </source>
</evidence>
<dbReference type="Gene3D" id="3.30.200.20">
    <property type="entry name" value="Phosphorylase Kinase, domain 1"/>
    <property type="match status" value="1"/>
</dbReference>
<evidence type="ECO:0000256" key="3">
    <source>
        <dbReference type="ARBA" id="ARBA00012513"/>
    </source>
</evidence>
<dbReference type="SUPFAM" id="SSF56112">
    <property type="entry name" value="Protein kinase-like (PK-like)"/>
    <property type="match status" value="1"/>
</dbReference>
<evidence type="ECO:0000256" key="12">
    <source>
        <dbReference type="ARBA" id="ARBA00022840"/>
    </source>
</evidence>
<evidence type="ECO:0000256" key="23">
    <source>
        <dbReference type="SAM" id="SignalP"/>
    </source>
</evidence>
<evidence type="ECO:0000256" key="19">
    <source>
        <dbReference type="ARBA" id="ARBA00048679"/>
    </source>
</evidence>
<evidence type="ECO:0000256" key="18">
    <source>
        <dbReference type="ARBA" id="ARBA00047899"/>
    </source>
</evidence>
<dbReference type="InterPro" id="IPR052422">
    <property type="entry name" value="Auxin_Ser/Thr_Kinase"/>
</dbReference>
<evidence type="ECO:0000256" key="7">
    <source>
        <dbReference type="ARBA" id="ARBA00022692"/>
    </source>
</evidence>
<protein>
    <recommendedName>
        <fullName evidence="3">non-specific serine/threonine protein kinase</fullName>
        <ecNumber evidence="3">2.7.11.1</ecNumber>
    </recommendedName>
</protein>
<dbReference type="FunFam" id="3.80.10.10:FF:000129">
    <property type="entry name" value="Leucine-rich repeat receptor-like kinase"/>
    <property type="match status" value="1"/>
</dbReference>
<dbReference type="Pfam" id="PF08263">
    <property type="entry name" value="LRRNT_2"/>
    <property type="match status" value="2"/>
</dbReference>